<feature type="non-terminal residue" evidence="2">
    <location>
        <position position="1"/>
    </location>
</feature>
<accession>A0ABT8FMS7</accession>
<organism evidence="2 3">
    <name type="scientific">Nocardioides oceani</name>
    <dbReference type="NCBI Taxonomy" id="3058369"/>
    <lineage>
        <taxon>Bacteria</taxon>
        <taxon>Bacillati</taxon>
        <taxon>Actinomycetota</taxon>
        <taxon>Actinomycetes</taxon>
        <taxon>Propionibacteriales</taxon>
        <taxon>Nocardioidaceae</taxon>
        <taxon>Nocardioides</taxon>
    </lineage>
</organism>
<gene>
    <name evidence="2" type="ORF">QWY28_23710</name>
</gene>
<evidence type="ECO:0000313" key="2">
    <source>
        <dbReference type="EMBL" id="MDN4175972.1"/>
    </source>
</evidence>
<dbReference type="EMBL" id="JAUHJQ010000166">
    <property type="protein sequence ID" value="MDN4175972.1"/>
    <property type="molecule type" value="Genomic_DNA"/>
</dbReference>
<evidence type="ECO:0000256" key="1">
    <source>
        <dbReference type="SAM" id="Phobius"/>
    </source>
</evidence>
<reference evidence="2" key="1">
    <citation type="submission" date="2023-06" db="EMBL/GenBank/DDBJ databases">
        <title>Draft genome sequence of Nocardioides sp. SOB77.</title>
        <authorList>
            <person name="Zhang G."/>
        </authorList>
    </citation>
    <scope>NUCLEOTIDE SEQUENCE</scope>
    <source>
        <strain evidence="2">SOB77</strain>
    </source>
</reference>
<feature type="transmembrane region" description="Helical" evidence="1">
    <location>
        <begin position="38"/>
        <end position="56"/>
    </location>
</feature>
<keyword evidence="1" id="KW-0472">Membrane</keyword>
<protein>
    <submittedName>
        <fullName evidence="2">Uncharacterized protein</fullName>
    </submittedName>
</protein>
<feature type="non-terminal residue" evidence="2">
    <location>
        <position position="92"/>
    </location>
</feature>
<comment type="caution">
    <text evidence="2">The sequence shown here is derived from an EMBL/GenBank/DDBJ whole genome shotgun (WGS) entry which is preliminary data.</text>
</comment>
<name>A0ABT8FMS7_9ACTN</name>
<proteinExistence type="predicted"/>
<evidence type="ECO:0000313" key="3">
    <source>
        <dbReference type="Proteomes" id="UP001168620"/>
    </source>
</evidence>
<dbReference type="Proteomes" id="UP001168620">
    <property type="component" value="Unassembled WGS sequence"/>
</dbReference>
<sequence length="92" mass="9219">VPQPLLAAALAFAAGALIASVAFELFEPSYRDGGPVRAGLLFAAGALVFTTADYFLDRYVSGTTAGWALLAGVTLDGIPENTALGVSLSGSG</sequence>
<keyword evidence="3" id="KW-1185">Reference proteome</keyword>
<keyword evidence="1" id="KW-1133">Transmembrane helix</keyword>
<keyword evidence="1" id="KW-0812">Transmembrane</keyword>